<keyword evidence="8 10" id="KW-0472">Membrane</keyword>
<evidence type="ECO:0000313" key="13">
    <source>
        <dbReference type="EMBL" id="KAF8648015.1"/>
    </source>
</evidence>
<keyword evidence="3" id="KW-0808">Transferase</keyword>
<evidence type="ECO:0000256" key="4">
    <source>
        <dbReference type="ARBA" id="ARBA00022692"/>
    </source>
</evidence>
<feature type="region of interest" description="Disordered" evidence="9">
    <location>
        <begin position="104"/>
        <end position="137"/>
    </location>
</feature>
<gene>
    <name evidence="13" type="ORF">HU200_065050</name>
</gene>
<evidence type="ECO:0000313" key="14">
    <source>
        <dbReference type="Proteomes" id="UP000636709"/>
    </source>
</evidence>
<evidence type="ECO:0000256" key="7">
    <source>
        <dbReference type="ARBA" id="ARBA00023034"/>
    </source>
</evidence>
<evidence type="ECO:0000256" key="5">
    <source>
        <dbReference type="ARBA" id="ARBA00022968"/>
    </source>
</evidence>
<dbReference type="PANTHER" id="PTHR32285">
    <property type="entry name" value="PROTEIN TRICHOME BIREFRINGENCE-LIKE 9-RELATED"/>
    <property type="match status" value="1"/>
</dbReference>
<evidence type="ECO:0000256" key="6">
    <source>
        <dbReference type="ARBA" id="ARBA00022989"/>
    </source>
</evidence>
<dbReference type="Proteomes" id="UP000636709">
    <property type="component" value="Unassembled WGS sequence"/>
</dbReference>
<feature type="transmembrane region" description="Helical" evidence="10">
    <location>
        <begin position="78"/>
        <end position="95"/>
    </location>
</feature>
<name>A0A835A3A3_9POAL</name>
<keyword evidence="6 10" id="KW-1133">Transmembrane helix</keyword>
<keyword evidence="5" id="KW-0735">Signal-anchor</keyword>
<reference evidence="13" key="1">
    <citation type="submission" date="2020-07" db="EMBL/GenBank/DDBJ databases">
        <title>Genome sequence and genetic diversity analysis of an under-domesticated orphan crop, white fonio (Digitaria exilis).</title>
        <authorList>
            <person name="Bennetzen J.L."/>
            <person name="Chen S."/>
            <person name="Ma X."/>
            <person name="Wang X."/>
            <person name="Yssel A.E.J."/>
            <person name="Chaluvadi S.R."/>
            <person name="Johnson M."/>
            <person name="Gangashetty P."/>
            <person name="Hamidou F."/>
            <person name="Sanogo M.D."/>
            <person name="Zwaenepoel A."/>
            <person name="Wallace J."/>
            <person name="Van De Peer Y."/>
            <person name="Van Deynze A."/>
        </authorList>
    </citation>
    <scope>NUCLEOTIDE SEQUENCE</scope>
    <source>
        <tissue evidence="13">Leaves</tissue>
    </source>
</reference>
<dbReference type="GO" id="GO:1990538">
    <property type="term" value="F:xylan O-acetyltransferase activity"/>
    <property type="evidence" value="ECO:0007669"/>
    <property type="project" value="UniProtKB-ARBA"/>
</dbReference>
<dbReference type="InterPro" id="IPR029962">
    <property type="entry name" value="TBL"/>
</dbReference>
<evidence type="ECO:0000256" key="9">
    <source>
        <dbReference type="SAM" id="MobiDB-lite"/>
    </source>
</evidence>
<dbReference type="InterPro" id="IPR026057">
    <property type="entry name" value="TBL_C"/>
</dbReference>
<evidence type="ECO:0000256" key="10">
    <source>
        <dbReference type="SAM" id="Phobius"/>
    </source>
</evidence>
<keyword evidence="14" id="KW-1185">Reference proteome</keyword>
<keyword evidence="7" id="KW-0333">Golgi apparatus</keyword>
<dbReference type="Pfam" id="PF14416">
    <property type="entry name" value="PMR5N"/>
    <property type="match status" value="1"/>
</dbReference>
<evidence type="ECO:0000256" key="2">
    <source>
        <dbReference type="ARBA" id="ARBA00007727"/>
    </source>
</evidence>
<accession>A0A835A3A3</accession>
<comment type="subcellular location">
    <subcellularLocation>
        <location evidence="1">Golgi apparatus membrane</location>
        <topology evidence="1">Single-pass type II membrane protein</topology>
    </subcellularLocation>
</comment>
<evidence type="ECO:0008006" key="15">
    <source>
        <dbReference type="Google" id="ProtNLM"/>
    </source>
</evidence>
<dbReference type="GO" id="GO:0000139">
    <property type="term" value="C:Golgi membrane"/>
    <property type="evidence" value="ECO:0007669"/>
    <property type="project" value="UniProtKB-SubCell"/>
</dbReference>
<dbReference type="AlphaFoldDB" id="A0A835A3A3"/>
<protein>
    <recommendedName>
        <fullName evidence="15">Trichome birefringence-like N-terminal domain-containing protein</fullName>
    </recommendedName>
</protein>
<dbReference type="OrthoDB" id="630188at2759"/>
<organism evidence="13 14">
    <name type="scientific">Digitaria exilis</name>
    <dbReference type="NCBI Taxonomy" id="1010633"/>
    <lineage>
        <taxon>Eukaryota</taxon>
        <taxon>Viridiplantae</taxon>
        <taxon>Streptophyta</taxon>
        <taxon>Embryophyta</taxon>
        <taxon>Tracheophyta</taxon>
        <taxon>Spermatophyta</taxon>
        <taxon>Magnoliopsida</taxon>
        <taxon>Liliopsida</taxon>
        <taxon>Poales</taxon>
        <taxon>Poaceae</taxon>
        <taxon>PACMAD clade</taxon>
        <taxon>Panicoideae</taxon>
        <taxon>Panicodae</taxon>
        <taxon>Paniceae</taxon>
        <taxon>Anthephorinae</taxon>
        <taxon>Digitaria</taxon>
    </lineage>
</organism>
<comment type="caution">
    <text evidence="13">The sequence shown here is derived from an EMBL/GenBank/DDBJ whole genome shotgun (WGS) entry which is preliminary data.</text>
</comment>
<keyword evidence="4 10" id="KW-0812">Transmembrane</keyword>
<evidence type="ECO:0000259" key="12">
    <source>
        <dbReference type="Pfam" id="PF14416"/>
    </source>
</evidence>
<comment type="similarity">
    <text evidence="2">Belongs to the PC-esterase family. TBL subfamily.</text>
</comment>
<evidence type="ECO:0000256" key="8">
    <source>
        <dbReference type="ARBA" id="ARBA00023136"/>
    </source>
</evidence>
<dbReference type="InterPro" id="IPR025846">
    <property type="entry name" value="TBL_N"/>
</dbReference>
<proteinExistence type="inferred from homology"/>
<dbReference type="PANTHER" id="PTHR32285:SF256">
    <property type="entry name" value="PROTEIN ALTERED XYLOGLUCAN 4"/>
    <property type="match status" value="1"/>
</dbReference>
<feature type="domain" description="Trichome birefringence-like N-terminal" evidence="12">
    <location>
        <begin position="135"/>
        <end position="187"/>
    </location>
</feature>
<evidence type="ECO:0000256" key="3">
    <source>
        <dbReference type="ARBA" id="ARBA00022679"/>
    </source>
</evidence>
<dbReference type="Pfam" id="PF13839">
    <property type="entry name" value="PC-Esterase"/>
    <property type="match status" value="1"/>
</dbReference>
<evidence type="ECO:0000259" key="11">
    <source>
        <dbReference type="Pfam" id="PF13839"/>
    </source>
</evidence>
<feature type="domain" description="Trichome birefringence-like C-terminal" evidence="11">
    <location>
        <begin position="189"/>
        <end position="500"/>
    </location>
</feature>
<evidence type="ECO:0000256" key="1">
    <source>
        <dbReference type="ARBA" id="ARBA00004323"/>
    </source>
</evidence>
<feature type="compositionally biased region" description="Low complexity" evidence="9">
    <location>
        <begin position="107"/>
        <end position="134"/>
    </location>
</feature>
<sequence length="529" mass="57931">MEDSKLYRAITKQLHRISLPPTTVPLATTADPTTTVNLRAPPLNLLFLPYARLVKRSSSNPSSSHNFTSSSLLTRRSIAIALYALIPLALLHYLLTLPPPLPPPPTTAAHSSPSPLNQSKASAAVSPSPEAPAARCDYSDGDWVRTTAGPRYNGTSCGDTIKAGQNCEAHGRPDTGYIYWRWRPRRCALPPFDPVEFLRAVRGRHVAFVGDSLARNQCESLVCLLSSAFPAQLVRGAGGGDGDGDGDELRKFRRWVFPSHNATVSVFWSPFLVNGTERPKAPPPAGEQYHNRIYFDQADERWAAEVQSFDVVVLSAGQWYLNPAIFYDRGAVIGCHICPPELNRTEMDFFGVFRLAVRNALREVIFRVATSSPARRPRLAVVTTFSPAHFEGEWDSPTSCARTEPYARGERVPLYMDEEMLRAELEEAAAAGADATAREAGLAVEALQVTRLAAMRPDGHPGLYSRPFPLAGGVRERMPNDCVHWCLPGPIDTWNEILLQIVRRWADGADAGAVSAAPTNYAVKLAAPD</sequence>
<dbReference type="EMBL" id="JACEFO010002821">
    <property type="protein sequence ID" value="KAF8648015.1"/>
    <property type="molecule type" value="Genomic_DNA"/>
</dbReference>